<feature type="chain" id="PRO_5032325868" description="Ig-like domain-containing protein" evidence="2">
    <location>
        <begin position="24"/>
        <end position="720"/>
    </location>
</feature>
<protein>
    <recommendedName>
        <fullName evidence="3">Ig-like domain-containing protein</fullName>
    </recommendedName>
</protein>
<dbReference type="GO" id="GO:0042609">
    <property type="term" value="F:CD4 receptor binding"/>
    <property type="evidence" value="ECO:0007669"/>
    <property type="project" value="TreeGrafter"/>
</dbReference>
<evidence type="ECO:0000256" key="1">
    <source>
        <dbReference type="SAM" id="MobiDB-lite"/>
    </source>
</evidence>
<dbReference type="Pfam" id="PF13927">
    <property type="entry name" value="Ig_3"/>
    <property type="match status" value="1"/>
</dbReference>
<dbReference type="PROSITE" id="PS50835">
    <property type="entry name" value="IG_LIKE"/>
    <property type="match status" value="3"/>
</dbReference>
<name>A0A814W7H3_ADIRI</name>
<dbReference type="CDD" id="cd00096">
    <property type="entry name" value="Ig"/>
    <property type="match status" value="1"/>
</dbReference>
<dbReference type="Gene3D" id="2.60.40.10">
    <property type="entry name" value="Immunoglobulins"/>
    <property type="match status" value="4"/>
</dbReference>
<feature type="domain" description="Ig-like" evidence="3">
    <location>
        <begin position="201"/>
        <end position="294"/>
    </location>
</feature>
<accession>A0A814W7H3</accession>
<proteinExistence type="predicted"/>
<dbReference type="GO" id="GO:0055037">
    <property type="term" value="C:recycling endosome"/>
    <property type="evidence" value="ECO:0007669"/>
    <property type="project" value="TreeGrafter"/>
</dbReference>
<organism evidence="4 5">
    <name type="scientific">Adineta ricciae</name>
    <name type="common">Rotifer</name>
    <dbReference type="NCBI Taxonomy" id="249248"/>
    <lineage>
        <taxon>Eukaryota</taxon>
        <taxon>Metazoa</taxon>
        <taxon>Spiralia</taxon>
        <taxon>Gnathifera</taxon>
        <taxon>Rotifera</taxon>
        <taxon>Eurotatoria</taxon>
        <taxon>Bdelloidea</taxon>
        <taxon>Adinetida</taxon>
        <taxon>Adinetidae</taxon>
        <taxon>Adineta</taxon>
    </lineage>
</organism>
<keyword evidence="2" id="KW-0732">Signal</keyword>
<dbReference type="InterPro" id="IPR013098">
    <property type="entry name" value="Ig_I-set"/>
</dbReference>
<evidence type="ECO:0000313" key="4">
    <source>
        <dbReference type="EMBL" id="CAF1194939.1"/>
    </source>
</evidence>
<dbReference type="InterPro" id="IPR036179">
    <property type="entry name" value="Ig-like_dom_sf"/>
</dbReference>
<dbReference type="GO" id="GO:0005769">
    <property type="term" value="C:early endosome"/>
    <property type="evidence" value="ECO:0007669"/>
    <property type="project" value="TreeGrafter"/>
</dbReference>
<dbReference type="GO" id="GO:0050859">
    <property type="term" value="P:negative regulation of B cell receptor signaling pathway"/>
    <property type="evidence" value="ECO:0007669"/>
    <property type="project" value="TreeGrafter"/>
</dbReference>
<reference evidence="4" key="1">
    <citation type="submission" date="2021-02" db="EMBL/GenBank/DDBJ databases">
        <authorList>
            <person name="Nowell W R."/>
        </authorList>
    </citation>
    <scope>NUCLEOTIDE SEQUENCE</scope>
</reference>
<dbReference type="SUPFAM" id="SSF48726">
    <property type="entry name" value="Immunoglobulin"/>
    <property type="match status" value="5"/>
</dbReference>
<dbReference type="SMART" id="SM00408">
    <property type="entry name" value="IGc2"/>
    <property type="match status" value="2"/>
</dbReference>
<dbReference type="AlphaFoldDB" id="A0A814W7H3"/>
<dbReference type="EMBL" id="CAJNOJ010000145">
    <property type="protein sequence ID" value="CAF1194939.1"/>
    <property type="molecule type" value="Genomic_DNA"/>
</dbReference>
<comment type="caution">
    <text evidence="4">The sequence shown here is derived from an EMBL/GenBank/DDBJ whole genome shotgun (WGS) entry which is preliminary data.</text>
</comment>
<evidence type="ECO:0000256" key="2">
    <source>
        <dbReference type="SAM" id="SignalP"/>
    </source>
</evidence>
<gene>
    <name evidence="4" type="ORF">EDS130_LOCUS25026</name>
</gene>
<feature type="domain" description="Ig-like" evidence="3">
    <location>
        <begin position="315"/>
        <end position="396"/>
    </location>
</feature>
<dbReference type="GO" id="GO:0033691">
    <property type="term" value="F:sialic acid binding"/>
    <property type="evidence" value="ECO:0007669"/>
    <property type="project" value="TreeGrafter"/>
</dbReference>
<dbReference type="Proteomes" id="UP000663852">
    <property type="component" value="Unassembled WGS sequence"/>
</dbReference>
<dbReference type="InterPro" id="IPR007110">
    <property type="entry name" value="Ig-like_dom"/>
</dbReference>
<dbReference type="GO" id="GO:0019903">
    <property type="term" value="F:protein phosphatase binding"/>
    <property type="evidence" value="ECO:0007669"/>
    <property type="project" value="TreeGrafter"/>
</dbReference>
<dbReference type="SMART" id="SM00409">
    <property type="entry name" value="IG"/>
    <property type="match status" value="4"/>
</dbReference>
<dbReference type="InterPro" id="IPR003599">
    <property type="entry name" value="Ig_sub"/>
</dbReference>
<dbReference type="OrthoDB" id="9448246at2759"/>
<evidence type="ECO:0000259" key="3">
    <source>
        <dbReference type="PROSITE" id="PS50835"/>
    </source>
</evidence>
<dbReference type="GO" id="GO:0070062">
    <property type="term" value="C:extracellular exosome"/>
    <property type="evidence" value="ECO:0007669"/>
    <property type="project" value="TreeGrafter"/>
</dbReference>
<feature type="signal peptide" evidence="2">
    <location>
        <begin position="1"/>
        <end position="23"/>
    </location>
</feature>
<feature type="region of interest" description="Disordered" evidence="1">
    <location>
        <begin position="64"/>
        <end position="163"/>
    </location>
</feature>
<dbReference type="GO" id="GO:0009897">
    <property type="term" value="C:external side of plasma membrane"/>
    <property type="evidence" value="ECO:0007669"/>
    <property type="project" value="TreeGrafter"/>
</dbReference>
<dbReference type="PANTHER" id="PTHR46958:SF1">
    <property type="entry name" value="B-CELL RECEPTOR CD22"/>
    <property type="match status" value="1"/>
</dbReference>
<dbReference type="InterPro" id="IPR013783">
    <property type="entry name" value="Ig-like_fold"/>
</dbReference>
<feature type="domain" description="Ig-like" evidence="3">
    <location>
        <begin position="610"/>
        <end position="699"/>
    </location>
</feature>
<evidence type="ECO:0000313" key="5">
    <source>
        <dbReference type="Proteomes" id="UP000663852"/>
    </source>
</evidence>
<dbReference type="Pfam" id="PF07679">
    <property type="entry name" value="I-set"/>
    <property type="match status" value="1"/>
</dbReference>
<dbReference type="InterPro" id="IPR003598">
    <property type="entry name" value="Ig_sub2"/>
</dbReference>
<dbReference type="PANTHER" id="PTHR46958">
    <property type="entry name" value="B-CELL RECEPTOR CD22"/>
    <property type="match status" value="1"/>
</dbReference>
<sequence length="720" mass="80723">MRVTRGLFFVLLLNWTPLQKIVAIPVDEFEQEASTTSIFSTDTTQYNSSYFSSLHYLTASTDSTISSTDSTVNTDSTISSTDSTVSTDPTISSTDSTVSTDPTISSTDSTVSTDPTISSTDSTVSTDPTISSTDSTVSTDPTISSTDSTVSTDPTISSTDSNPMAAESSLFDVENSTQFNDTDDSITSTFDKLSTIDAVKLRVVVGPKILQIHRGQITYELTCTVYGVDASTHIYWSHEELYRRYVFTDKEIKSASPWKITHKTHITVVFPNSLDKYTCVARDIKGNTVSDTVSTQIDSDTHDQNFGRSSLGFKPLRIIAPDTNDKDHVEIECTGADSYDESKIKWYFNNRRLVNGHPFYPRGKILLIDPVTPSQSGNYRCTIGDHRYVESSITLTFSKKPDDIVHPVFDPASPLSINEGESQLIRCRSGYYLAYCVFRNGQRLPSGVYQNGNILMITNATSRYSGMYNCTLMNNDGKLLRIPYEIQVKRKQTHNLSRSMIKIKLNSSIIFCYFSFVCGLPKLIVRPQIIDLVEGQRLIIEYTVISEEPVEIVWKKYVNHSYESISSAFIIESDRLILQRATLDVVGTYQVIVRNSYGESRQNLRINVKPRRSQQRESVQVTIQPKEIIIEANERTILNCDVKGAQQYRVTWNKFAYNTSLPDYAHQQGNDLIIFPSNDTPTETMYFECQVDVSGESVSYNAYVQVTIGNGKSERSNTNK</sequence>